<accession>A0A8E2F3A9</accession>
<evidence type="ECO:0000259" key="2">
    <source>
        <dbReference type="Pfam" id="PF14420"/>
    </source>
</evidence>
<dbReference type="Proteomes" id="UP000250140">
    <property type="component" value="Unassembled WGS sequence"/>
</dbReference>
<name>A0A8E2F3A9_9PEZI</name>
<dbReference type="Pfam" id="PF14420">
    <property type="entry name" value="Clr5"/>
    <property type="match status" value="1"/>
</dbReference>
<dbReference type="PANTHER" id="PTHR38788:SF3">
    <property type="entry name" value="CLR5 DOMAIN-CONTAINING PROTEIN"/>
    <property type="match status" value="1"/>
</dbReference>
<evidence type="ECO:0000256" key="1">
    <source>
        <dbReference type="SAM" id="MobiDB-lite"/>
    </source>
</evidence>
<evidence type="ECO:0000313" key="3">
    <source>
        <dbReference type="EMBL" id="OCL09341.1"/>
    </source>
</evidence>
<dbReference type="OrthoDB" id="5083163at2759"/>
<proteinExistence type="predicted"/>
<sequence>MPAPQQFRWKDQATPRAKPLPSEKWEEHKEELRDLYQKKTLDNLINVMKDKHGFMASRRQYVSQFEKWGIRKNNIVNRPPAWHATPAQHALGARANPPADANGNTLTLVGGVMGEIRLAGNPFRDPIVPASTPKRPNSMQSIPSLQSLQHLQSLDGRPKVPPKKRQKLAEYVSSKNDPYAKLGLAFDTQESPSDPKNETTTPPGRTSLRAVGNEPDLDFCTPRLRAADAHSPDSDDTSDMFMMISAMSSMKNLELNDENGKDKLEPFAGPSRAPPADKTVNLEQVQNFGQESQQKRRFDSTRLIDTFDEEDIHHMKLAADFLHTVGFDGDAFTLYVLLLQRSKQSLYPSPQVMMSAMIMCARSAYWPAQVEIARNNLEPKFEPRGASTSLEHFLFRMILADTHTRLRDQDMADLIIEHTMGCEFADEKLLLQVPPENRSLDLLTYQYLTHGLSYKDKLVRDAISCGHIPYDYPVFEKSQLALCFLQQAPGPFMLQSGTMKNPCIRACLQWCVAMLESTAKMTESWQSVQPNGQNSPSTNHFRLFCCLWECCRGHQTSKDSSGALVWESQAEKLMGISAAELLGTLCWMIIRASPKSEDLGSESDLILLQAHAGAASLIMRSDEELGGYFLNEFTYLDISTRMSPEQKAFRTTTRECARKFIEKSLSITLPEAQGSYAEANDLAELSCIPRLSMSASWRSLGIVAAALGTLGPSPESIELSSTEQSFRRLHLRIREDFPRATHNAAMTLPSSLYARNSSINLLSMSNVSQAMTSSLSLQSLRTTSTSVLERASTISSKVRESVAEFEGGPLSNTRLTMRRIVNVQS</sequence>
<dbReference type="PANTHER" id="PTHR38788">
    <property type="entry name" value="CLR5 DOMAIN-CONTAINING PROTEIN"/>
    <property type="match status" value="1"/>
</dbReference>
<feature type="region of interest" description="Disordered" evidence="1">
    <location>
        <begin position="1"/>
        <end position="27"/>
    </location>
</feature>
<dbReference type="InterPro" id="IPR025676">
    <property type="entry name" value="Clr5_dom"/>
</dbReference>
<gene>
    <name evidence="3" type="ORF">AOQ84DRAFT_375923</name>
</gene>
<dbReference type="EMBL" id="KV749464">
    <property type="protein sequence ID" value="OCL09341.1"/>
    <property type="molecule type" value="Genomic_DNA"/>
</dbReference>
<dbReference type="AlphaFoldDB" id="A0A8E2F3A9"/>
<feature type="domain" description="Clr5" evidence="2">
    <location>
        <begin position="22"/>
        <end position="72"/>
    </location>
</feature>
<organism evidence="3 4">
    <name type="scientific">Glonium stellatum</name>
    <dbReference type="NCBI Taxonomy" id="574774"/>
    <lineage>
        <taxon>Eukaryota</taxon>
        <taxon>Fungi</taxon>
        <taxon>Dikarya</taxon>
        <taxon>Ascomycota</taxon>
        <taxon>Pezizomycotina</taxon>
        <taxon>Dothideomycetes</taxon>
        <taxon>Pleosporomycetidae</taxon>
        <taxon>Gloniales</taxon>
        <taxon>Gloniaceae</taxon>
        <taxon>Glonium</taxon>
    </lineage>
</organism>
<keyword evidence="4" id="KW-1185">Reference proteome</keyword>
<feature type="region of interest" description="Disordered" evidence="1">
    <location>
        <begin position="154"/>
        <end position="215"/>
    </location>
</feature>
<feature type="compositionally biased region" description="Polar residues" evidence="1">
    <location>
        <begin position="188"/>
        <end position="204"/>
    </location>
</feature>
<reference evidence="3 4" key="1">
    <citation type="journal article" date="2016" name="Nat. Commun.">
        <title>Ectomycorrhizal ecology is imprinted in the genome of the dominant symbiotic fungus Cenococcum geophilum.</title>
        <authorList>
            <consortium name="DOE Joint Genome Institute"/>
            <person name="Peter M."/>
            <person name="Kohler A."/>
            <person name="Ohm R.A."/>
            <person name="Kuo A."/>
            <person name="Krutzmann J."/>
            <person name="Morin E."/>
            <person name="Arend M."/>
            <person name="Barry K.W."/>
            <person name="Binder M."/>
            <person name="Choi C."/>
            <person name="Clum A."/>
            <person name="Copeland A."/>
            <person name="Grisel N."/>
            <person name="Haridas S."/>
            <person name="Kipfer T."/>
            <person name="LaButti K."/>
            <person name="Lindquist E."/>
            <person name="Lipzen A."/>
            <person name="Maire R."/>
            <person name="Meier B."/>
            <person name="Mihaltcheva S."/>
            <person name="Molinier V."/>
            <person name="Murat C."/>
            <person name="Poggeler S."/>
            <person name="Quandt C.A."/>
            <person name="Sperisen C."/>
            <person name="Tritt A."/>
            <person name="Tisserant E."/>
            <person name="Crous P.W."/>
            <person name="Henrissat B."/>
            <person name="Nehls U."/>
            <person name="Egli S."/>
            <person name="Spatafora J.W."/>
            <person name="Grigoriev I.V."/>
            <person name="Martin F.M."/>
        </authorList>
    </citation>
    <scope>NUCLEOTIDE SEQUENCE [LARGE SCALE GENOMIC DNA]</scope>
    <source>
        <strain evidence="3 4">CBS 207.34</strain>
    </source>
</reference>
<evidence type="ECO:0000313" key="4">
    <source>
        <dbReference type="Proteomes" id="UP000250140"/>
    </source>
</evidence>
<protein>
    <recommendedName>
        <fullName evidence="2">Clr5 domain-containing protein</fullName>
    </recommendedName>
</protein>